<protein>
    <submittedName>
        <fullName evidence="2">Uncharacterized protein</fullName>
    </submittedName>
</protein>
<evidence type="ECO:0000313" key="2">
    <source>
        <dbReference type="EMBL" id="CDW74037.1"/>
    </source>
</evidence>
<sequence>MGKRGIILIIEFVIQMGFDEISSKSTNITIKNSPQKKQQKQLKNSQSLGLNADDTKRKEFEKVQRLKEAFDKEQKLKSKGEAPPGPESYKIKYDFVEKKSTGFSFSKQKREVDSKLTIKDNKIQKTDDRFMLYPNIDAVRSNHHASKTIIKKPNPKPSELLPKFSPSKESDRLSEVSTQASEAAYLQKKQKQGISIAPIPLSKLSDFELERYLRFMLRKNPHLVKQRQIYHNPSFAAVEKRVPGPKIVSKKNQSVLAIERALEERRRPNVYTYSPDDRKVKSKLPLYTFPKSKKGERTPSPDRRKALIIDESQIRNRVPQIAILPEHNIRDSELLKEYEKTRLGPTSYKVSYNLTERRPDFGIVKIKQPINPINEEEEEDDRPLLYPKYDLVQPNKLVFKYYEPLQDLRPEHTPEKEMHPPRWKFYDYDLDAVREQVAKDIAFARNMSPEKFKQKEEFHDILVEHLQRLEKRPAVGQYDPDRPETKFPIDFSKAQGREIYIDPEHLKEMDIEGDVLILDPDKIRKRVPGVDFEKQIPREAEKYESEDINMHQELILEPNIDVIRKRKQFLVVDFDKQVGREERKHIDDDEYYVNNLSYGEIRPNDPADKKVVAYDFGKKEERFKIDMRRELGLEPDEVIIEPQLLDKKVKGNVNMDKDKVERFPDKVSKDPFYNDQPLTELNIDIDKAIQATKPNIPVVDFKRYEKVKEKEHQDLKYIREMIEEIKQKDQQTKKEQKEKFKVDKIFPQNGKKPAVKKGVKGVVKVSQGKTKKSALDADAEIDKYLKELGLD</sequence>
<dbReference type="InParanoid" id="A0A077ZXS2"/>
<accession>A0A077ZXS2</accession>
<feature type="compositionally biased region" description="Low complexity" evidence="1">
    <location>
        <begin position="31"/>
        <end position="48"/>
    </location>
</feature>
<dbReference type="EMBL" id="CCKQ01002941">
    <property type="protein sequence ID" value="CDW74037.1"/>
    <property type="molecule type" value="Genomic_DNA"/>
</dbReference>
<reference evidence="2 3" key="1">
    <citation type="submission" date="2014-06" db="EMBL/GenBank/DDBJ databases">
        <authorList>
            <person name="Swart Estienne"/>
        </authorList>
    </citation>
    <scope>NUCLEOTIDE SEQUENCE [LARGE SCALE GENOMIC DNA]</scope>
    <source>
        <strain evidence="2 3">130c</strain>
    </source>
</reference>
<evidence type="ECO:0000313" key="3">
    <source>
        <dbReference type="Proteomes" id="UP000039865"/>
    </source>
</evidence>
<keyword evidence="3" id="KW-1185">Reference proteome</keyword>
<gene>
    <name evidence="2" type="primary">Contig1950.g2112</name>
    <name evidence="2" type="ORF">STYLEM_3030</name>
</gene>
<feature type="region of interest" description="Disordered" evidence="1">
    <location>
        <begin position="30"/>
        <end position="56"/>
    </location>
</feature>
<feature type="region of interest" description="Disordered" evidence="1">
    <location>
        <begin position="149"/>
        <end position="172"/>
    </location>
</feature>
<dbReference type="Proteomes" id="UP000039865">
    <property type="component" value="Unassembled WGS sequence"/>
</dbReference>
<proteinExistence type="predicted"/>
<dbReference type="OrthoDB" id="296148at2759"/>
<dbReference type="AlphaFoldDB" id="A0A077ZXS2"/>
<evidence type="ECO:0000256" key="1">
    <source>
        <dbReference type="SAM" id="MobiDB-lite"/>
    </source>
</evidence>
<name>A0A077ZXS2_STYLE</name>
<organism evidence="2 3">
    <name type="scientific">Stylonychia lemnae</name>
    <name type="common">Ciliate</name>
    <dbReference type="NCBI Taxonomy" id="5949"/>
    <lineage>
        <taxon>Eukaryota</taxon>
        <taxon>Sar</taxon>
        <taxon>Alveolata</taxon>
        <taxon>Ciliophora</taxon>
        <taxon>Intramacronucleata</taxon>
        <taxon>Spirotrichea</taxon>
        <taxon>Stichotrichia</taxon>
        <taxon>Sporadotrichida</taxon>
        <taxon>Oxytrichidae</taxon>
        <taxon>Stylonychinae</taxon>
        <taxon>Stylonychia</taxon>
    </lineage>
</organism>